<gene>
    <name evidence="3" type="ORF">HRJ53_26655</name>
</gene>
<evidence type="ECO:0000313" key="4">
    <source>
        <dbReference type="Proteomes" id="UP000567293"/>
    </source>
</evidence>
<dbReference type="AlphaFoldDB" id="A0A7V8NW28"/>
<dbReference type="PANTHER" id="PTHR31616">
    <property type="entry name" value="TREHALASE"/>
    <property type="match status" value="1"/>
</dbReference>
<dbReference type="Gene3D" id="1.50.10.10">
    <property type="match status" value="1"/>
</dbReference>
<comment type="caution">
    <text evidence="3">The sequence shown here is derived from an EMBL/GenBank/DDBJ whole genome shotgun (WGS) entry which is preliminary data.</text>
</comment>
<dbReference type="EMBL" id="JACDQQ010002576">
    <property type="protein sequence ID" value="MBA0088584.1"/>
    <property type="molecule type" value="Genomic_DNA"/>
</dbReference>
<keyword evidence="4" id="KW-1185">Reference proteome</keyword>
<dbReference type="PANTHER" id="PTHR31616:SF0">
    <property type="entry name" value="GLUCAN 1,4-ALPHA-GLUCOSIDASE"/>
    <property type="match status" value="1"/>
</dbReference>
<evidence type="ECO:0000259" key="2">
    <source>
        <dbReference type="Pfam" id="PF19291"/>
    </source>
</evidence>
<feature type="domain" description="GH15-like" evidence="1">
    <location>
        <begin position="225"/>
        <end position="429"/>
    </location>
</feature>
<feature type="domain" description="Trehalase-like N-terminal" evidence="2">
    <location>
        <begin position="4"/>
        <end position="141"/>
    </location>
</feature>
<dbReference type="InterPro" id="IPR045582">
    <property type="entry name" value="Trehalase-like_N"/>
</dbReference>
<name>A0A7V8NW28_9BACT</name>
<dbReference type="InterPro" id="IPR011613">
    <property type="entry name" value="GH15-like"/>
</dbReference>
<dbReference type="SUPFAM" id="SSF48208">
    <property type="entry name" value="Six-hairpin glycosidases"/>
    <property type="match status" value="1"/>
</dbReference>
<protein>
    <submittedName>
        <fullName evidence="3">Glycoside hydrolase family 15 protein</fullName>
    </submittedName>
</protein>
<dbReference type="GO" id="GO:0005975">
    <property type="term" value="P:carbohydrate metabolic process"/>
    <property type="evidence" value="ECO:0007669"/>
    <property type="project" value="InterPro"/>
</dbReference>
<evidence type="ECO:0000259" key="1">
    <source>
        <dbReference type="Pfam" id="PF00723"/>
    </source>
</evidence>
<dbReference type="InterPro" id="IPR008928">
    <property type="entry name" value="6-hairpin_glycosidase_sf"/>
</dbReference>
<evidence type="ECO:0000313" key="3">
    <source>
        <dbReference type="EMBL" id="MBA0088584.1"/>
    </source>
</evidence>
<organism evidence="3 4">
    <name type="scientific">Candidatus Acidiferrum panamense</name>
    <dbReference type="NCBI Taxonomy" id="2741543"/>
    <lineage>
        <taxon>Bacteria</taxon>
        <taxon>Pseudomonadati</taxon>
        <taxon>Acidobacteriota</taxon>
        <taxon>Terriglobia</taxon>
        <taxon>Candidatus Acidiferrales</taxon>
        <taxon>Candidatus Acidiferrum</taxon>
    </lineage>
</organism>
<reference evidence="3" key="1">
    <citation type="submission" date="2020-06" db="EMBL/GenBank/DDBJ databases">
        <title>Legume-microbial interactions unlock mineral nutrients during tropical forest succession.</title>
        <authorList>
            <person name="Epihov D.Z."/>
        </authorList>
    </citation>
    <scope>NUCLEOTIDE SEQUENCE [LARGE SCALE GENOMIC DNA]</scope>
    <source>
        <strain evidence="3">Pan2503</strain>
    </source>
</reference>
<dbReference type="GO" id="GO:0004553">
    <property type="term" value="F:hydrolase activity, hydrolyzing O-glycosyl compounds"/>
    <property type="evidence" value="ECO:0007669"/>
    <property type="project" value="UniProtKB-ARBA"/>
</dbReference>
<accession>A0A7V8NW28</accession>
<proteinExistence type="predicted"/>
<dbReference type="Proteomes" id="UP000567293">
    <property type="component" value="Unassembled WGS sequence"/>
</dbReference>
<sequence length="439" mass="49894">MAYKPIESYGVIGDLHTVALVSMDGSIDWCCLPQFDSPSIFAAILDERKGGFFKIASLYEAQHKQMYLPDSNVLLTRFLSPEGVGEVVDFMPIQDVSRGKKVHQIVRVVRAVRGAVRFRLECQPAFDYARRPHQITLEGRGAVFEAPGMRFSLISRFPLARQGTGVATEFLLHPGEPSTFILRQVEGDGDSGLLEARLVGTELLTQTLEFWRRWLSKCRYQGRWREMVNRSALTLKLLTFAPTGAIVAAPTCSLPEEIGGVRNWDYRYTWVRDAAFTLYAFLRLGLTSEAEQFMGWLEQRAIEGARLGPLQIMYGIDGRHQMPEETLDHLEGYRGSRPVRIGNGACEQLQLDIYGELMDSVYLYDKYGSPIAYDSWGRVRHAIDWIVDNWMKPDDGIWEVRGGQQQFVYSKVQCWVALDRAIRLATKRSLPLDRARLLA</sequence>
<feature type="non-terminal residue" evidence="3">
    <location>
        <position position="439"/>
    </location>
</feature>
<keyword evidence="3" id="KW-0378">Hydrolase</keyword>
<dbReference type="Pfam" id="PF00723">
    <property type="entry name" value="Glyco_hydro_15"/>
    <property type="match status" value="1"/>
</dbReference>
<dbReference type="Pfam" id="PF19291">
    <property type="entry name" value="TREH_N"/>
    <property type="match status" value="1"/>
</dbReference>
<dbReference type="InterPro" id="IPR012341">
    <property type="entry name" value="6hp_glycosidase-like_sf"/>
</dbReference>